<dbReference type="PROSITE" id="PS01307">
    <property type="entry name" value="MOTA"/>
    <property type="match status" value="1"/>
</dbReference>
<dbReference type="NCBIfam" id="TIGR03818">
    <property type="entry name" value="MotA1"/>
    <property type="match status" value="1"/>
</dbReference>
<accession>A0A517U201</accession>
<evidence type="ECO:0000313" key="17">
    <source>
        <dbReference type="Proteomes" id="UP000317909"/>
    </source>
</evidence>
<feature type="domain" description="Motility protein A N-terminal" evidence="15">
    <location>
        <begin position="4"/>
        <end position="93"/>
    </location>
</feature>
<keyword evidence="17" id="KW-1185">Reference proteome</keyword>
<dbReference type="EMBL" id="CP036339">
    <property type="protein sequence ID" value="QDT74656.1"/>
    <property type="molecule type" value="Genomic_DNA"/>
</dbReference>
<name>A0A517U201_9BACT</name>
<dbReference type="KEGG" id="llh:I41_38530"/>
<dbReference type="RefSeq" id="WP_145434389.1">
    <property type="nucleotide sequence ID" value="NZ_CP036339.1"/>
</dbReference>
<dbReference type="OrthoDB" id="9806929at2"/>
<evidence type="ECO:0000256" key="8">
    <source>
        <dbReference type="ARBA" id="ARBA00022779"/>
    </source>
</evidence>
<dbReference type="Pfam" id="PF01618">
    <property type="entry name" value="MotA_ExbB"/>
    <property type="match status" value="1"/>
</dbReference>
<keyword evidence="4" id="KW-1003">Cell membrane</keyword>
<dbReference type="InterPro" id="IPR022522">
    <property type="entry name" value="Flagellar_motor_stator_MotA"/>
</dbReference>
<keyword evidence="8" id="KW-0283">Flagellar rotation</keyword>
<dbReference type="GO" id="GO:1902600">
    <property type="term" value="P:proton transmembrane transport"/>
    <property type="evidence" value="ECO:0007669"/>
    <property type="project" value="UniProtKB-KW"/>
</dbReference>
<evidence type="ECO:0000256" key="6">
    <source>
        <dbReference type="ARBA" id="ARBA00022519"/>
    </source>
</evidence>
<dbReference type="InterPro" id="IPR000540">
    <property type="entry name" value="Flag_MotA_CS"/>
</dbReference>
<evidence type="ECO:0000256" key="12">
    <source>
        <dbReference type="ARBA" id="ARBA00023136"/>
    </source>
</evidence>
<evidence type="ECO:0000256" key="13">
    <source>
        <dbReference type="SAM" id="Phobius"/>
    </source>
</evidence>
<feature type="transmembrane region" description="Helical" evidence="13">
    <location>
        <begin position="31"/>
        <end position="49"/>
    </location>
</feature>
<comment type="subcellular location">
    <subcellularLocation>
        <location evidence="1">Cell inner membrane</location>
        <topology evidence="1">Multi-pass membrane protein</topology>
    </subcellularLocation>
</comment>
<keyword evidence="7 13" id="KW-0812">Transmembrane</keyword>
<sequence length="286" mass="30445">MIVILGCFVVVGAVLAGFTWAGGHIGALIHPSEIVTIGGASLGALIVMSPKKVLIDLFKGIIQAIKGSPFTKAMYGDLFRLMYDLLRTARREGLLGLEVHVSHPHESSIFTKYPRVANNHHVCDFICSGLIPLVEGTARKEQLPALFAADLAVIEEEHHVPTHALQTTADGLPGFGIVAAVLGIVITMGHIDGPPAEIGHKVGAALVGTFLGILMSYGFVAPLAARMGLLGLAEIAFFRTIATIITGFANDLPPKVAIDQARRGVMTENRPTREELEAMFQEVDAT</sequence>
<dbReference type="GO" id="GO:0005886">
    <property type="term" value="C:plasma membrane"/>
    <property type="evidence" value="ECO:0007669"/>
    <property type="project" value="UniProtKB-SubCell"/>
</dbReference>
<evidence type="ECO:0000256" key="5">
    <source>
        <dbReference type="ARBA" id="ARBA00022500"/>
    </source>
</evidence>
<dbReference type="InterPro" id="IPR046786">
    <property type="entry name" value="MotA_N"/>
</dbReference>
<comment type="similarity">
    <text evidence="2">Belongs to the MotA family.</text>
</comment>
<evidence type="ECO:0000256" key="7">
    <source>
        <dbReference type="ARBA" id="ARBA00022692"/>
    </source>
</evidence>
<protein>
    <submittedName>
        <fullName evidence="16">Motility protein A</fullName>
    </submittedName>
</protein>
<dbReference type="Pfam" id="PF20560">
    <property type="entry name" value="MotA_N"/>
    <property type="match status" value="1"/>
</dbReference>
<evidence type="ECO:0000256" key="10">
    <source>
        <dbReference type="ARBA" id="ARBA00022989"/>
    </source>
</evidence>
<evidence type="ECO:0000256" key="2">
    <source>
        <dbReference type="ARBA" id="ARBA00008038"/>
    </source>
</evidence>
<evidence type="ECO:0000256" key="4">
    <source>
        <dbReference type="ARBA" id="ARBA00022475"/>
    </source>
</evidence>
<dbReference type="PANTHER" id="PTHR30433:SF4">
    <property type="entry name" value="MOTILITY PROTEIN A"/>
    <property type="match status" value="1"/>
</dbReference>
<dbReference type="InterPro" id="IPR047055">
    <property type="entry name" value="MotA-like"/>
</dbReference>
<gene>
    <name evidence="16" type="primary">motA</name>
    <name evidence="16" type="ORF">I41_38530</name>
</gene>
<evidence type="ECO:0000256" key="9">
    <source>
        <dbReference type="ARBA" id="ARBA00022781"/>
    </source>
</evidence>
<dbReference type="GO" id="GO:0071978">
    <property type="term" value="P:bacterial-type flagellum-dependent swarming motility"/>
    <property type="evidence" value="ECO:0007669"/>
    <property type="project" value="InterPro"/>
</dbReference>
<evidence type="ECO:0000256" key="1">
    <source>
        <dbReference type="ARBA" id="ARBA00004429"/>
    </source>
</evidence>
<keyword evidence="10 13" id="KW-1133">Transmembrane helix</keyword>
<dbReference type="PANTHER" id="PTHR30433">
    <property type="entry name" value="CHEMOTAXIS PROTEIN MOTA"/>
    <property type="match status" value="1"/>
</dbReference>
<feature type="transmembrane region" description="Helical" evidence="13">
    <location>
        <begin position="203"/>
        <end position="225"/>
    </location>
</feature>
<dbReference type="GO" id="GO:0006935">
    <property type="term" value="P:chemotaxis"/>
    <property type="evidence" value="ECO:0007669"/>
    <property type="project" value="UniProtKB-KW"/>
</dbReference>
<evidence type="ECO:0000256" key="3">
    <source>
        <dbReference type="ARBA" id="ARBA00022448"/>
    </source>
</evidence>
<dbReference type="InterPro" id="IPR002898">
    <property type="entry name" value="MotA_ExbB_proton_chnl"/>
</dbReference>
<keyword evidence="11" id="KW-0406">Ion transport</keyword>
<dbReference type="AlphaFoldDB" id="A0A517U201"/>
<keyword evidence="5" id="KW-0145">Chemotaxis</keyword>
<feature type="domain" description="MotA/TolQ/ExbB proton channel" evidence="14">
    <location>
        <begin position="125"/>
        <end position="222"/>
    </location>
</feature>
<organism evidence="16 17">
    <name type="scientific">Lacipirellula limnantheis</name>
    <dbReference type="NCBI Taxonomy" id="2528024"/>
    <lineage>
        <taxon>Bacteria</taxon>
        <taxon>Pseudomonadati</taxon>
        <taxon>Planctomycetota</taxon>
        <taxon>Planctomycetia</taxon>
        <taxon>Pirellulales</taxon>
        <taxon>Lacipirellulaceae</taxon>
        <taxon>Lacipirellula</taxon>
    </lineage>
</organism>
<evidence type="ECO:0000259" key="14">
    <source>
        <dbReference type="Pfam" id="PF01618"/>
    </source>
</evidence>
<reference evidence="16 17" key="1">
    <citation type="submission" date="2019-02" db="EMBL/GenBank/DDBJ databases">
        <title>Deep-cultivation of Planctomycetes and their phenomic and genomic characterization uncovers novel biology.</title>
        <authorList>
            <person name="Wiegand S."/>
            <person name="Jogler M."/>
            <person name="Boedeker C."/>
            <person name="Pinto D."/>
            <person name="Vollmers J."/>
            <person name="Rivas-Marin E."/>
            <person name="Kohn T."/>
            <person name="Peeters S.H."/>
            <person name="Heuer A."/>
            <person name="Rast P."/>
            <person name="Oberbeckmann S."/>
            <person name="Bunk B."/>
            <person name="Jeske O."/>
            <person name="Meyerdierks A."/>
            <person name="Storesund J.E."/>
            <person name="Kallscheuer N."/>
            <person name="Luecker S."/>
            <person name="Lage O.M."/>
            <person name="Pohl T."/>
            <person name="Merkel B.J."/>
            <person name="Hornburger P."/>
            <person name="Mueller R.-W."/>
            <person name="Bruemmer F."/>
            <person name="Labrenz M."/>
            <person name="Spormann A.M."/>
            <person name="Op den Camp H."/>
            <person name="Overmann J."/>
            <person name="Amann R."/>
            <person name="Jetten M.S.M."/>
            <person name="Mascher T."/>
            <person name="Medema M.H."/>
            <person name="Devos D.P."/>
            <person name="Kaster A.-K."/>
            <person name="Ovreas L."/>
            <person name="Rohde M."/>
            <person name="Galperin M.Y."/>
            <person name="Jogler C."/>
        </authorList>
    </citation>
    <scope>NUCLEOTIDE SEQUENCE [LARGE SCALE GENOMIC DNA]</scope>
    <source>
        <strain evidence="16 17">I41</strain>
    </source>
</reference>
<feature type="transmembrane region" description="Helical" evidence="13">
    <location>
        <begin position="172"/>
        <end position="191"/>
    </location>
</feature>
<keyword evidence="12 13" id="KW-0472">Membrane</keyword>
<proteinExistence type="inferred from homology"/>
<evidence type="ECO:0000313" key="16">
    <source>
        <dbReference type="EMBL" id="QDT74656.1"/>
    </source>
</evidence>
<keyword evidence="3" id="KW-0813">Transport</keyword>
<keyword evidence="9" id="KW-0375">Hydrogen ion transport</keyword>
<evidence type="ECO:0000259" key="15">
    <source>
        <dbReference type="Pfam" id="PF20560"/>
    </source>
</evidence>
<keyword evidence="6" id="KW-0997">Cell inner membrane</keyword>
<dbReference type="Proteomes" id="UP000317909">
    <property type="component" value="Chromosome"/>
</dbReference>
<evidence type="ECO:0000256" key="11">
    <source>
        <dbReference type="ARBA" id="ARBA00023065"/>
    </source>
</evidence>